<feature type="chain" id="PRO_5045665923" description="Solute-binding protein family 3/N-terminal domain-containing protein" evidence="2">
    <location>
        <begin position="21"/>
        <end position="258"/>
    </location>
</feature>
<dbReference type="PANTHER" id="PTHR35936:SF35">
    <property type="entry name" value="L-CYSTINE-BINDING PROTEIN TCYJ"/>
    <property type="match status" value="1"/>
</dbReference>
<evidence type="ECO:0000313" key="5">
    <source>
        <dbReference type="Proteomes" id="UP001317742"/>
    </source>
</evidence>
<evidence type="ECO:0000256" key="1">
    <source>
        <dbReference type="ARBA" id="ARBA00022729"/>
    </source>
</evidence>
<accession>A0ABM8B1B8</accession>
<dbReference type="PANTHER" id="PTHR35936">
    <property type="entry name" value="MEMBRANE-BOUND LYTIC MUREIN TRANSGLYCOSYLASE F"/>
    <property type="match status" value="1"/>
</dbReference>
<reference evidence="4 5" key="1">
    <citation type="submission" date="2022-08" db="EMBL/GenBank/DDBJ databases">
        <title>Genome Sequence of the sulphate-reducing bacterium, Pseudodesulfovibrio sp. SYK.</title>
        <authorList>
            <person name="Kondo R."/>
            <person name="Kataoka T."/>
        </authorList>
    </citation>
    <scope>NUCLEOTIDE SEQUENCE [LARGE SCALE GENOMIC DNA]</scope>
    <source>
        <strain evidence="4 5">SYK</strain>
    </source>
</reference>
<dbReference type="RefSeq" id="WP_281759895.1">
    <property type="nucleotide sequence ID" value="NZ_AP026709.1"/>
</dbReference>
<keyword evidence="1 2" id="KW-0732">Signal</keyword>
<dbReference type="SMART" id="SM00062">
    <property type="entry name" value="PBPb"/>
    <property type="match status" value="1"/>
</dbReference>
<feature type="domain" description="Solute-binding protein family 3/N-terminal" evidence="3">
    <location>
        <begin position="23"/>
        <end position="245"/>
    </location>
</feature>
<dbReference type="Gene3D" id="3.40.190.10">
    <property type="entry name" value="Periplasmic binding protein-like II"/>
    <property type="match status" value="2"/>
</dbReference>
<dbReference type="Pfam" id="PF00497">
    <property type="entry name" value="SBP_bac_3"/>
    <property type="match status" value="1"/>
</dbReference>
<dbReference type="EMBL" id="AP026709">
    <property type="protein sequence ID" value="BDQ37366.1"/>
    <property type="molecule type" value="Genomic_DNA"/>
</dbReference>
<evidence type="ECO:0000256" key="2">
    <source>
        <dbReference type="SAM" id="SignalP"/>
    </source>
</evidence>
<proteinExistence type="predicted"/>
<keyword evidence="5" id="KW-1185">Reference proteome</keyword>
<evidence type="ECO:0000313" key="4">
    <source>
        <dbReference type="EMBL" id="BDQ37366.1"/>
    </source>
</evidence>
<sequence>MIRLAYTVFFLLLMANFACAEQVLVISVENKDWAGHYQWVKGELTGIDADIFRRVASELGYAIEFIPFPWKRATQMAEDSLTDGVFDLASTARRGSVLHFVDTPLSQETIVFWVKPDSDFSYQGRFSKSLRLGIMHGEDWSRWFEESGTPIVTSFTSFGAAFSSLEAGRIDVFANYLTSTRELINKHGFEEEIVPSLPIIPNYYYVALSRKPGHRALSKKLSKSLAKFFDSPAYADLLKIYGVKNPDNAFHPSRSLNQ</sequence>
<feature type="signal peptide" evidence="2">
    <location>
        <begin position="1"/>
        <end position="20"/>
    </location>
</feature>
<organism evidence="4 5">
    <name type="scientific">Pseudodesulfovibrio nedwellii</name>
    <dbReference type="NCBI Taxonomy" id="2973072"/>
    <lineage>
        <taxon>Bacteria</taxon>
        <taxon>Pseudomonadati</taxon>
        <taxon>Thermodesulfobacteriota</taxon>
        <taxon>Desulfovibrionia</taxon>
        <taxon>Desulfovibrionales</taxon>
        <taxon>Desulfovibrionaceae</taxon>
    </lineage>
</organism>
<gene>
    <name evidence="4" type="ORF">SYK_17260</name>
</gene>
<protein>
    <recommendedName>
        <fullName evidence="3">Solute-binding protein family 3/N-terminal domain-containing protein</fullName>
    </recommendedName>
</protein>
<name>A0ABM8B1B8_9BACT</name>
<dbReference type="SUPFAM" id="SSF53850">
    <property type="entry name" value="Periplasmic binding protein-like II"/>
    <property type="match status" value="1"/>
</dbReference>
<dbReference type="Proteomes" id="UP001317742">
    <property type="component" value="Chromosome"/>
</dbReference>
<evidence type="ECO:0000259" key="3">
    <source>
        <dbReference type="SMART" id="SM00062"/>
    </source>
</evidence>
<dbReference type="InterPro" id="IPR001638">
    <property type="entry name" value="Solute-binding_3/MltF_N"/>
</dbReference>